<dbReference type="PANTHER" id="PTHR30266">
    <property type="entry name" value="MECHANOSENSITIVE CHANNEL MSCL"/>
    <property type="match status" value="1"/>
</dbReference>
<dbReference type="InterPro" id="IPR001185">
    <property type="entry name" value="MS_channel"/>
</dbReference>
<keyword evidence="9 10" id="KW-0407">Ion channel</keyword>
<evidence type="ECO:0000256" key="8">
    <source>
        <dbReference type="ARBA" id="ARBA00023136"/>
    </source>
</evidence>
<dbReference type="Pfam" id="PF01741">
    <property type="entry name" value="MscL"/>
    <property type="match status" value="1"/>
</dbReference>
<evidence type="ECO:0000256" key="10">
    <source>
        <dbReference type="HAMAP-Rule" id="MF_00115"/>
    </source>
</evidence>
<keyword evidence="13" id="KW-1185">Reference proteome</keyword>
<feature type="transmembrane region" description="Helical" evidence="10">
    <location>
        <begin position="66"/>
        <end position="89"/>
    </location>
</feature>
<protein>
    <recommendedName>
        <fullName evidence="10">Large-conductance mechanosensitive channel</fullName>
    </recommendedName>
</protein>
<dbReference type="SUPFAM" id="SSF81330">
    <property type="entry name" value="Gated mechanosensitive channel"/>
    <property type="match status" value="1"/>
</dbReference>
<keyword evidence="8 10" id="KW-0472">Membrane</keyword>
<keyword evidence="5 10" id="KW-0812">Transmembrane</keyword>
<comment type="subunit">
    <text evidence="10">Homopentamer.</text>
</comment>
<gene>
    <name evidence="12" type="primary">mscL_2</name>
    <name evidence="10" type="synonym">mscL</name>
    <name evidence="12" type="ORF">GCM10009681_41580</name>
</gene>
<dbReference type="InterPro" id="IPR036019">
    <property type="entry name" value="MscL_channel"/>
</dbReference>
<evidence type="ECO:0000256" key="9">
    <source>
        <dbReference type="ARBA" id="ARBA00023303"/>
    </source>
</evidence>
<dbReference type="PRINTS" id="PR01264">
    <property type="entry name" value="MECHCHANNEL"/>
</dbReference>
<dbReference type="HAMAP" id="MF_00115">
    <property type="entry name" value="MscL"/>
    <property type="match status" value="1"/>
</dbReference>
<evidence type="ECO:0000313" key="13">
    <source>
        <dbReference type="Proteomes" id="UP001500655"/>
    </source>
</evidence>
<evidence type="ECO:0000256" key="1">
    <source>
        <dbReference type="ARBA" id="ARBA00004651"/>
    </source>
</evidence>
<feature type="region of interest" description="Disordered" evidence="11">
    <location>
        <begin position="126"/>
        <end position="145"/>
    </location>
</feature>
<dbReference type="Proteomes" id="UP001500655">
    <property type="component" value="Unassembled WGS sequence"/>
</dbReference>
<dbReference type="InterPro" id="IPR019823">
    <property type="entry name" value="Mechanosensitive_channel_CS"/>
</dbReference>
<keyword evidence="7 10" id="KW-0406">Ion transport</keyword>
<proteinExistence type="inferred from homology"/>
<reference evidence="12 13" key="1">
    <citation type="journal article" date="2019" name="Int. J. Syst. Evol. Microbiol.">
        <title>The Global Catalogue of Microorganisms (GCM) 10K type strain sequencing project: providing services to taxonomists for standard genome sequencing and annotation.</title>
        <authorList>
            <consortium name="The Broad Institute Genomics Platform"/>
            <consortium name="The Broad Institute Genome Sequencing Center for Infectious Disease"/>
            <person name="Wu L."/>
            <person name="Ma J."/>
        </authorList>
    </citation>
    <scope>NUCLEOTIDE SEQUENCE [LARGE SCALE GENOMIC DNA]</scope>
    <source>
        <strain evidence="12 13">JCM 13249</strain>
    </source>
</reference>
<keyword evidence="3 10" id="KW-0813">Transport</keyword>
<sequence length="145" mass="16040">MFKGFRDFIMRGNVIDLAVGVVIGAAFSTLVTKFTDAFVTPLIRVFGKGDPIKKGRFTINDQVFDWALALNALISFLITAAVLYFLVVLPMNKLAERRKRGEEPPPAAPSEEIQLLTEIRDALLAQGRVPHPRTDDDTPVRPTSS</sequence>
<evidence type="ECO:0000256" key="6">
    <source>
        <dbReference type="ARBA" id="ARBA00022989"/>
    </source>
</evidence>
<feature type="transmembrane region" description="Helical" evidence="10">
    <location>
        <begin position="12"/>
        <end position="31"/>
    </location>
</feature>
<comment type="caution">
    <text evidence="12">The sequence shown here is derived from an EMBL/GenBank/DDBJ whole genome shotgun (WGS) entry which is preliminary data.</text>
</comment>
<keyword evidence="4 10" id="KW-1003">Cell membrane</keyword>
<evidence type="ECO:0000256" key="3">
    <source>
        <dbReference type="ARBA" id="ARBA00022448"/>
    </source>
</evidence>
<dbReference type="NCBIfam" id="TIGR00220">
    <property type="entry name" value="mscL"/>
    <property type="match status" value="1"/>
</dbReference>
<accession>A0ABN2KWR6</accession>
<name>A0ABN2KWR6_9ACTN</name>
<comment type="function">
    <text evidence="10">Channel that opens in response to stretch forces in the membrane lipid bilayer. May participate in the regulation of osmotic pressure changes within the cell.</text>
</comment>
<dbReference type="PANTHER" id="PTHR30266:SF2">
    <property type="entry name" value="LARGE-CONDUCTANCE MECHANOSENSITIVE CHANNEL"/>
    <property type="match status" value="1"/>
</dbReference>
<evidence type="ECO:0000256" key="2">
    <source>
        <dbReference type="ARBA" id="ARBA00007254"/>
    </source>
</evidence>
<organism evidence="12 13">
    <name type="scientific">Luedemannella helvata</name>
    <dbReference type="NCBI Taxonomy" id="349315"/>
    <lineage>
        <taxon>Bacteria</taxon>
        <taxon>Bacillati</taxon>
        <taxon>Actinomycetota</taxon>
        <taxon>Actinomycetes</taxon>
        <taxon>Micromonosporales</taxon>
        <taxon>Micromonosporaceae</taxon>
        <taxon>Luedemannella</taxon>
    </lineage>
</organism>
<keyword evidence="6 10" id="KW-1133">Transmembrane helix</keyword>
<comment type="subcellular location">
    <subcellularLocation>
        <location evidence="1 10">Cell membrane</location>
        <topology evidence="1 10">Multi-pass membrane protein</topology>
    </subcellularLocation>
</comment>
<dbReference type="InterPro" id="IPR037673">
    <property type="entry name" value="MSC/AndL"/>
</dbReference>
<evidence type="ECO:0000256" key="5">
    <source>
        <dbReference type="ARBA" id="ARBA00022692"/>
    </source>
</evidence>
<dbReference type="PROSITE" id="PS01327">
    <property type="entry name" value="MSCL"/>
    <property type="match status" value="1"/>
</dbReference>
<dbReference type="EMBL" id="BAAALS010000022">
    <property type="protein sequence ID" value="GAA1766200.1"/>
    <property type="molecule type" value="Genomic_DNA"/>
</dbReference>
<evidence type="ECO:0000256" key="4">
    <source>
        <dbReference type="ARBA" id="ARBA00022475"/>
    </source>
</evidence>
<comment type="similarity">
    <text evidence="2 10">Belongs to the MscL family.</text>
</comment>
<evidence type="ECO:0000313" key="12">
    <source>
        <dbReference type="EMBL" id="GAA1766200.1"/>
    </source>
</evidence>
<evidence type="ECO:0000256" key="11">
    <source>
        <dbReference type="SAM" id="MobiDB-lite"/>
    </source>
</evidence>
<dbReference type="RefSeq" id="WP_344084701.1">
    <property type="nucleotide sequence ID" value="NZ_BAAALS010000022.1"/>
</dbReference>
<evidence type="ECO:0000256" key="7">
    <source>
        <dbReference type="ARBA" id="ARBA00023065"/>
    </source>
</evidence>
<dbReference type="Gene3D" id="1.10.1200.120">
    <property type="entry name" value="Large-conductance mechanosensitive channel, MscL, domain 1"/>
    <property type="match status" value="1"/>
</dbReference>